<dbReference type="AlphaFoldDB" id="A0A0W8EZK7"/>
<feature type="domain" description="Siroheme decarboxylase AsnC-like ligand binding" evidence="6">
    <location>
        <begin position="59"/>
        <end position="141"/>
    </location>
</feature>
<sequence length="161" mass="17984">MDLRILNALQDDIPLVPRPYAVLAERLGISEQVFLERVQCLREAGIVRSIAPTLEPHVMGLAASTLVALRVPEGRVHEVAAIISSYPQVSHNFRRDHPFTLWFTLAGTSEEEIQDVLREILQRTGIPDTDVLDLPTVRKLKVDVRFSFFMDDDGGGRDGPA</sequence>
<dbReference type="Pfam" id="PF17805">
    <property type="entry name" value="AsnC_trans_reg2"/>
    <property type="match status" value="1"/>
</dbReference>
<organism evidence="8">
    <name type="scientific">hydrocarbon metagenome</name>
    <dbReference type="NCBI Taxonomy" id="938273"/>
    <lineage>
        <taxon>unclassified sequences</taxon>
        <taxon>metagenomes</taxon>
        <taxon>ecological metagenomes</taxon>
    </lineage>
</organism>
<dbReference type="InterPro" id="IPR040523">
    <property type="entry name" value="AsnC_trans_reg2"/>
</dbReference>
<dbReference type="Gene3D" id="3.30.70.3460">
    <property type="match status" value="1"/>
</dbReference>
<evidence type="ECO:0000259" key="6">
    <source>
        <dbReference type="Pfam" id="PF17805"/>
    </source>
</evidence>
<comment type="caution">
    <text evidence="8">The sequence shown here is derived from an EMBL/GenBank/DDBJ whole genome shotgun (WGS) entry which is preliminary data.</text>
</comment>
<dbReference type="Pfam" id="PF22451">
    <property type="entry name" value="NirdL-like_HTH"/>
    <property type="match status" value="1"/>
</dbReference>
<evidence type="ECO:0000256" key="3">
    <source>
        <dbReference type="ARBA" id="ARBA00023457"/>
    </source>
</evidence>
<keyword evidence="1" id="KW-0456">Lyase</keyword>
<feature type="domain" description="Siroheme decarboxylase NirL-like HTH" evidence="7">
    <location>
        <begin position="2"/>
        <end position="48"/>
    </location>
</feature>
<dbReference type="SMR" id="A0A0W8EZK7"/>
<comment type="similarity">
    <text evidence="3">Belongs to the Ahb/Nir family.</text>
</comment>
<dbReference type="InterPro" id="IPR050684">
    <property type="entry name" value="HTH-Siroheme_Decarb"/>
</dbReference>
<dbReference type="SUPFAM" id="SSF46785">
    <property type="entry name" value="Winged helix' DNA-binding domain"/>
    <property type="match status" value="1"/>
</dbReference>
<dbReference type="EC" id="4.1.1.111" evidence="4"/>
<dbReference type="InterPro" id="IPR019888">
    <property type="entry name" value="Tscrpt_reg_AsnC-like"/>
</dbReference>
<comment type="pathway">
    <text evidence="2">Porphyrin-containing compound metabolism.</text>
</comment>
<dbReference type="InterPro" id="IPR053953">
    <property type="entry name" value="NirdL-like_HTH"/>
</dbReference>
<evidence type="ECO:0000256" key="1">
    <source>
        <dbReference type="ARBA" id="ARBA00023239"/>
    </source>
</evidence>
<gene>
    <name evidence="8" type="ORF">ASZ90_016297</name>
</gene>
<dbReference type="EMBL" id="LNQE01001706">
    <property type="protein sequence ID" value="KUG14069.1"/>
    <property type="molecule type" value="Genomic_DNA"/>
</dbReference>
<name>A0A0W8EZK7_9ZZZZ</name>
<dbReference type="GO" id="GO:0016829">
    <property type="term" value="F:lyase activity"/>
    <property type="evidence" value="ECO:0007669"/>
    <property type="project" value="UniProtKB-KW"/>
</dbReference>
<dbReference type="PANTHER" id="PTHR43413:SF1">
    <property type="entry name" value="SIROHEME DECARBOXYLASE NIRL SUBUNIT"/>
    <property type="match status" value="1"/>
</dbReference>
<dbReference type="Gene3D" id="1.10.10.10">
    <property type="entry name" value="Winged helix-like DNA-binding domain superfamily/Winged helix DNA-binding domain"/>
    <property type="match status" value="1"/>
</dbReference>
<protein>
    <recommendedName>
        <fullName evidence="4">siroheme decarboxylase</fullName>
        <ecNumber evidence="4">4.1.1.111</ecNumber>
    </recommendedName>
</protein>
<proteinExistence type="inferred from homology"/>
<evidence type="ECO:0000256" key="2">
    <source>
        <dbReference type="ARBA" id="ARBA00023444"/>
    </source>
</evidence>
<reference evidence="8" key="1">
    <citation type="journal article" date="2015" name="Proc. Natl. Acad. Sci. U.S.A.">
        <title>Networks of energetic and metabolic interactions define dynamics in microbial communities.</title>
        <authorList>
            <person name="Embree M."/>
            <person name="Liu J.K."/>
            <person name="Al-Bassam M.M."/>
            <person name="Zengler K."/>
        </authorList>
    </citation>
    <scope>NUCLEOTIDE SEQUENCE</scope>
</reference>
<dbReference type="InterPro" id="IPR036390">
    <property type="entry name" value="WH_DNA-bd_sf"/>
</dbReference>
<dbReference type="PANTHER" id="PTHR43413">
    <property type="entry name" value="TRANSCRIPTIONAL REGULATOR, ASNC FAMILY"/>
    <property type="match status" value="1"/>
</dbReference>
<comment type="catalytic activity">
    <reaction evidence="5">
        <text>siroheme + 2 H(+) = 12,18-didecarboxysiroheme + 2 CO2</text>
        <dbReference type="Rhea" id="RHEA:19093"/>
        <dbReference type="ChEBI" id="CHEBI:15378"/>
        <dbReference type="ChEBI" id="CHEBI:16526"/>
        <dbReference type="ChEBI" id="CHEBI:60052"/>
        <dbReference type="ChEBI" id="CHEBI:140497"/>
        <dbReference type="EC" id="4.1.1.111"/>
    </reaction>
</comment>
<dbReference type="InterPro" id="IPR036388">
    <property type="entry name" value="WH-like_DNA-bd_sf"/>
</dbReference>
<evidence type="ECO:0000256" key="5">
    <source>
        <dbReference type="ARBA" id="ARBA00048470"/>
    </source>
</evidence>
<accession>A0A0W8EZK7</accession>
<evidence type="ECO:0000313" key="8">
    <source>
        <dbReference type="EMBL" id="KUG14069.1"/>
    </source>
</evidence>
<dbReference type="SMART" id="SM00344">
    <property type="entry name" value="HTH_ASNC"/>
    <property type="match status" value="1"/>
</dbReference>
<evidence type="ECO:0000256" key="4">
    <source>
        <dbReference type="ARBA" id="ARBA00023471"/>
    </source>
</evidence>
<evidence type="ECO:0000259" key="7">
    <source>
        <dbReference type="Pfam" id="PF22451"/>
    </source>
</evidence>